<accession>A0A0L0GHI8</accession>
<dbReference type="GeneID" id="25900569"/>
<dbReference type="EMBL" id="KQ241598">
    <property type="protein sequence ID" value="KNC87808.1"/>
    <property type="molecule type" value="Genomic_DNA"/>
</dbReference>
<evidence type="ECO:0000313" key="1">
    <source>
        <dbReference type="EMBL" id="KNC87808.1"/>
    </source>
</evidence>
<dbReference type="AlphaFoldDB" id="A0A0L0GHI8"/>
<evidence type="ECO:0000313" key="2">
    <source>
        <dbReference type="Proteomes" id="UP000054560"/>
    </source>
</evidence>
<name>A0A0L0GHI8_9EUKA</name>
<proteinExistence type="predicted"/>
<dbReference type="RefSeq" id="XP_014161710.1">
    <property type="nucleotide sequence ID" value="XM_014306235.1"/>
</dbReference>
<reference evidence="1 2" key="1">
    <citation type="submission" date="2011-02" db="EMBL/GenBank/DDBJ databases">
        <title>The Genome Sequence of Sphaeroforma arctica JP610.</title>
        <authorList>
            <consortium name="The Broad Institute Genome Sequencing Platform"/>
            <person name="Russ C."/>
            <person name="Cuomo C."/>
            <person name="Young S.K."/>
            <person name="Zeng Q."/>
            <person name="Gargeya S."/>
            <person name="Alvarado L."/>
            <person name="Berlin A."/>
            <person name="Chapman S.B."/>
            <person name="Chen Z."/>
            <person name="Freedman E."/>
            <person name="Gellesch M."/>
            <person name="Goldberg J."/>
            <person name="Griggs A."/>
            <person name="Gujja S."/>
            <person name="Heilman E."/>
            <person name="Heiman D."/>
            <person name="Howarth C."/>
            <person name="Mehta T."/>
            <person name="Neiman D."/>
            <person name="Pearson M."/>
            <person name="Roberts A."/>
            <person name="Saif S."/>
            <person name="Shea T."/>
            <person name="Shenoy N."/>
            <person name="Sisk P."/>
            <person name="Stolte C."/>
            <person name="Sykes S."/>
            <person name="White J."/>
            <person name="Yandava C."/>
            <person name="Burger G."/>
            <person name="Gray M.W."/>
            <person name="Holland P.W.H."/>
            <person name="King N."/>
            <person name="Lang F.B.F."/>
            <person name="Roger A.J."/>
            <person name="Ruiz-Trillo I."/>
            <person name="Haas B."/>
            <person name="Nusbaum C."/>
            <person name="Birren B."/>
        </authorList>
    </citation>
    <scope>NUCLEOTIDE SEQUENCE [LARGE SCALE GENOMIC DNA]</scope>
    <source>
        <strain evidence="1 2">JP610</strain>
    </source>
</reference>
<keyword evidence="2" id="KW-1185">Reference proteome</keyword>
<protein>
    <submittedName>
        <fullName evidence="1">Uncharacterized protein</fullName>
    </submittedName>
</protein>
<dbReference type="Proteomes" id="UP000054560">
    <property type="component" value="Unassembled WGS sequence"/>
</dbReference>
<gene>
    <name evidence="1" type="ORF">SARC_00065</name>
</gene>
<organism evidence="1 2">
    <name type="scientific">Sphaeroforma arctica JP610</name>
    <dbReference type="NCBI Taxonomy" id="667725"/>
    <lineage>
        <taxon>Eukaryota</taxon>
        <taxon>Ichthyosporea</taxon>
        <taxon>Ichthyophonida</taxon>
        <taxon>Sphaeroforma</taxon>
    </lineage>
</organism>
<sequence length="221" mass="25564">MFKDDLQVLLDAPHSNDTCAPHGSVYEIITDWIEHEMCDPSWFETALHAHFYSRDKSCQQLLLDNKNIYHHLGCAVGTPSDPVNLRAFLVLSVPYVDHVRGKLFDEILRYYEQQFESAGSILDRVRDIVGQPNTDQYGRLDRIEKTLLELLCRVRGMKEHYHELNVVRCEIQLLYYFIHYHECQLGLAIPIPSVDEGCFHIFTDEVASDGREPETSLQEAP</sequence>